<dbReference type="InterPro" id="IPR014729">
    <property type="entry name" value="Rossmann-like_a/b/a_fold"/>
</dbReference>
<dbReference type="KEGG" id="rpod:E0E05_02510"/>
<organism evidence="2 3">
    <name type="scientific">Roseitalea porphyridii</name>
    <dbReference type="NCBI Taxonomy" id="1852022"/>
    <lineage>
        <taxon>Bacteria</taxon>
        <taxon>Pseudomonadati</taxon>
        <taxon>Pseudomonadota</taxon>
        <taxon>Alphaproteobacteria</taxon>
        <taxon>Hyphomicrobiales</taxon>
        <taxon>Ahrensiaceae</taxon>
        <taxon>Roseitalea</taxon>
    </lineage>
</organism>
<gene>
    <name evidence="2" type="ORF">E0E05_02510</name>
</gene>
<keyword evidence="3" id="KW-1185">Reference proteome</keyword>
<dbReference type="CDD" id="cd00293">
    <property type="entry name" value="USP-like"/>
    <property type="match status" value="1"/>
</dbReference>
<evidence type="ECO:0000313" key="3">
    <source>
        <dbReference type="Proteomes" id="UP000293719"/>
    </source>
</evidence>
<protein>
    <submittedName>
        <fullName evidence="2">Universal stress protein</fullName>
    </submittedName>
</protein>
<dbReference type="Proteomes" id="UP000293719">
    <property type="component" value="Chromosome"/>
</dbReference>
<evidence type="ECO:0000313" key="2">
    <source>
        <dbReference type="EMBL" id="QBK29564.1"/>
    </source>
</evidence>
<accession>A0A4P6UZ25</accession>
<dbReference type="Pfam" id="PF00582">
    <property type="entry name" value="Usp"/>
    <property type="match status" value="1"/>
</dbReference>
<dbReference type="SUPFAM" id="SSF52402">
    <property type="entry name" value="Adenine nucleotide alpha hydrolases-like"/>
    <property type="match status" value="1"/>
</dbReference>
<dbReference type="EMBL" id="CP036532">
    <property type="protein sequence ID" value="QBK29564.1"/>
    <property type="molecule type" value="Genomic_DNA"/>
</dbReference>
<dbReference type="GeneID" id="90769107"/>
<reference evidence="2 3" key="1">
    <citation type="journal article" date="2017" name="Int. J. Syst. Evol. Microbiol.">
        <title>Roseitalea porphyridii gen. nov., sp. nov., isolated from a red alga, and reclassification of Hoeflea suaedae Chung et al. 2013 as Pseudohoeflea suaedae gen. nov., comb. nov.</title>
        <authorList>
            <person name="Hyeon J.W."/>
            <person name="Jeong S.E."/>
            <person name="Baek K."/>
            <person name="Jeon C.O."/>
        </authorList>
    </citation>
    <scope>NUCLEOTIDE SEQUENCE [LARGE SCALE GENOMIC DNA]</scope>
    <source>
        <strain evidence="2 3">MA7-20</strain>
    </source>
</reference>
<dbReference type="RefSeq" id="WP_131615279.1">
    <property type="nucleotide sequence ID" value="NZ_CP036532.1"/>
</dbReference>
<dbReference type="OrthoDB" id="9792500at2"/>
<name>A0A4P6UZ25_9HYPH</name>
<evidence type="ECO:0000259" key="1">
    <source>
        <dbReference type="Pfam" id="PF00582"/>
    </source>
</evidence>
<dbReference type="Gene3D" id="3.40.50.620">
    <property type="entry name" value="HUPs"/>
    <property type="match status" value="1"/>
</dbReference>
<sequence length="140" mass="15162">MYKKIAVPVDLAHTDKLDKAINVAADMAKLYGADVTYISVTAATPGPGGHNPQEYEQKLQQFADEQGKSHGQQVTAHVVVSHDPATDLDKSLLEAVEETNADLVVMASHEPGFVDQFWHIWPSHGGAMAKQAKASVFVVR</sequence>
<dbReference type="InterPro" id="IPR006016">
    <property type="entry name" value="UspA"/>
</dbReference>
<proteinExistence type="predicted"/>
<dbReference type="AlphaFoldDB" id="A0A4P6UZ25"/>
<feature type="domain" description="UspA" evidence="1">
    <location>
        <begin position="1"/>
        <end position="140"/>
    </location>
</feature>